<accession>A0AAV5FLI9</accession>
<proteinExistence type="predicted"/>
<organism evidence="2 3">
    <name type="scientific">Eleusine coracana subsp. coracana</name>
    <dbReference type="NCBI Taxonomy" id="191504"/>
    <lineage>
        <taxon>Eukaryota</taxon>
        <taxon>Viridiplantae</taxon>
        <taxon>Streptophyta</taxon>
        <taxon>Embryophyta</taxon>
        <taxon>Tracheophyta</taxon>
        <taxon>Spermatophyta</taxon>
        <taxon>Magnoliopsida</taxon>
        <taxon>Liliopsida</taxon>
        <taxon>Poales</taxon>
        <taxon>Poaceae</taxon>
        <taxon>PACMAD clade</taxon>
        <taxon>Chloridoideae</taxon>
        <taxon>Cynodonteae</taxon>
        <taxon>Eleusininae</taxon>
        <taxon>Eleusine</taxon>
    </lineage>
</organism>
<dbReference type="EMBL" id="BQKI01000090">
    <property type="protein sequence ID" value="GJN36539.1"/>
    <property type="molecule type" value="Genomic_DNA"/>
</dbReference>
<feature type="domain" description="DUF7769" evidence="1">
    <location>
        <begin position="3"/>
        <end position="49"/>
    </location>
</feature>
<keyword evidence="3" id="KW-1185">Reference proteome</keyword>
<name>A0AAV5FLI9_ELECO</name>
<gene>
    <name evidence="2" type="primary">gb25410</name>
    <name evidence="2" type="ORF">PR202_gb25410</name>
</gene>
<dbReference type="Pfam" id="PF24964">
    <property type="entry name" value="DUF7769"/>
    <property type="match status" value="1"/>
</dbReference>
<evidence type="ECO:0000259" key="1">
    <source>
        <dbReference type="Pfam" id="PF24964"/>
    </source>
</evidence>
<dbReference type="PANTHER" id="PTHR33889:SF7">
    <property type="entry name" value="OS04G0681850 PROTEIN"/>
    <property type="match status" value="1"/>
</dbReference>
<evidence type="ECO:0000313" key="3">
    <source>
        <dbReference type="Proteomes" id="UP001054889"/>
    </source>
</evidence>
<dbReference type="InterPro" id="IPR056671">
    <property type="entry name" value="DUF7769"/>
</dbReference>
<dbReference type="Proteomes" id="UP001054889">
    <property type="component" value="Unassembled WGS sequence"/>
</dbReference>
<sequence length="145" mass="16298">MYANNEKFAIYGELLARTAPPVMHHGVVKEVAAKYGMPVRTVQKIWHKGQSGGFDGLKDKRKGNSGRKKIEISSEAIKNVELSKRTTLKDLANALGVKKSTLHKRYKEGCFRRHSNDIKFSLTEENTKARVKYCLSMLREGGGTM</sequence>
<protein>
    <recommendedName>
        <fullName evidence="1">DUF7769 domain-containing protein</fullName>
    </recommendedName>
</protein>
<comment type="caution">
    <text evidence="2">The sequence shown here is derived from an EMBL/GenBank/DDBJ whole genome shotgun (WGS) entry which is preliminary data.</text>
</comment>
<reference evidence="2" key="1">
    <citation type="journal article" date="2018" name="DNA Res.">
        <title>Multiple hybrid de novo genome assembly of finger millet, an orphan allotetraploid crop.</title>
        <authorList>
            <person name="Hatakeyama M."/>
            <person name="Aluri S."/>
            <person name="Balachadran M.T."/>
            <person name="Sivarajan S.R."/>
            <person name="Patrignani A."/>
            <person name="Gruter S."/>
            <person name="Poveda L."/>
            <person name="Shimizu-Inatsugi R."/>
            <person name="Baeten J."/>
            <person name="Francoijs K.J."/>
            <person name="Nataraja K.N."/>
            <person name="Reddy Y.A.N."/>
            <person name="Phadnis S."/>
            <person name="Ravikumar R.L."/>
            <person name="Schlapbach R."/>
            <person name="Sreeman S.M."/>
            <person name="Shimizu K.K."/>
        </authorList>
    </citation>
    <scope>NUCLEOTIDE SEQUENCE</scope>
</reference>
<dbReference type="AlphaFoldDB" id="A0AAV5FLI9"/>
<reference evidence="2" key="2">
    <citation type="submission" date="2021-12" db="EMBL/GenBank/DDBJ databases">
        <title>Resequencing data analysis of finger millet.</title>
        <authorList>
            <person name="Hatakeyama M."/>
            <person name="Aluri S."/>
            <person name="Balachadran M.T."/>
            <person name="Sivarajan S.R."/>
            <person name="Poveda L."/>
            <person name="Shimizu-Inatsugi R."/>
            <person name="Schlapbach R."/>
            <person name="Sreeman S.M."/>
            <person name="Shimizu K.K."/>
        </authorList>
    </citation>
    <scope>NUCLEOTIDE SEQUENCE</scope>
</reference>
<dbReference type="PANTHER" id="PTHR33889">
    <property type="entry name" value="OS04G0681850 PROTEIN"/>
    <property type="match status" value="1"/>
</dbReference>
<evidence type="ECO:0000313" key="2">
    <source>
        <dbReference type="EMBL" id="GJN36539.1"/>
    </source>
</evidence>